<dbReference type="EMBL" id="CANHGI010000002">
    <property type="protein sequence ID" value="CAI5443039.1"/>
    <property type="molecule type" value="Genomic_DNA"/>
</dbReference>
<gene>
    <name evidence="1" type="ORF">CAMP_LOCUS5676</name>
</gene>
<comment type="caution">
    <text evidence="1">The sequence shown here is derived from an EMBL/GenBank/DDBJ whole genome shotgun (WGS) entry which is preliminary data.</text>
</comment>
<reference evidence="1" key="1">
    <citation type="submission" date="2022-11" db="EMBL/GenBank/DDBJ databases">
        <authorList>
            <person name="Kikuchi T."/>
        </authorList>
    </citation>
    <scope>NUCLEOTIDE SEQUENCE</scope>
    <source>
        <strain evidence="1">PS1010</strain>
    </source>
</reference>
<sequence>MSSPLSSGVDEQLVKDILDRLRINFGGILDKLQTPERTLEIAKLYAQFCKLEQQNSDVEDIVFKLQLDHFERAEAYKEETAERIARTDLSIARATEAGCGHMLIMMKSFLMVVIEQKTELILERKVELDGYMEKIQKNKAILKEVEEDIKLMFLSKPKPSDSADNTE</sequence>
<evidence type="ECO:0000313" key="1">
    <source>
        <dbReference type="EMBL" id="CAI5443039.1"/>
    </source>
</evidence>
<dbReference type="Proteomes" id="UP001152747">
    <property type="component" value="Unassembled WGS sequence"/>
</dbReference>
<organism evidence="1 2">
    <name type="scientific">Caenorhabditis angaria</name>
    <dbReference type="NCBI Taxonomy" id="860376"/>
    <lineage>
        <taxon>Eukaryota</taxon>
        <taxon>Metazoa</taxon>
        <taxon>Ecdysozoa</taxon>
        <taxon>Nematoda</taxon>
        <taxon>Chromadorea</taxon>
        <taxon>Rhabditida</taxon>
        <taxon>Rhabditina</taxon>
        <taxon>Rhabditomorpha</taxon>
        <taxon>Rhabditoidea</taxon>
        <taxon>Rhabditidae</taxon>
        <taxon>Peloderinae</taxon>
        <taxon>Caenorhabditis</taxon>
    </lineage>
</organism>
<name>A0A9P1ID87_9PELO</name>
<keyword evidence="2" id="KW-1185">Reference proteome</keyword>
<protein>
    <submittedName>
        <fullName evidence="1">Uncharacterized protein</fullName>
    </submittedName>
</protein>
<accession>A0A9P1ID87</accession>
<evidence type="ECO:0000313" key="2">
    <source>
        <dbReference type="Proteomes" id="UP001152747"/>
    </source>
</evidence>
<proteinExistence type="predicted"/>
<dbReference type="AlphaFoldDB" id="A0A9P1ID87"/>